<keyword evidence="5 8" id="KW-0804">Transcription</keyword>
<dbReference type="GO" id="GO:0003746">
    <property type="term" value="F:translation elongation factor activity"/>
    <property type="evidence" value="ECO:0007669"/>
    <property type="project" value="UniProtKB-KW"/>
</dbReference>
<evidence type="ECO:0000256" key="1">
    <source>
        <dbReference type="ARBA" id="ARBA00008213"/>
    </source>
</evidence>
<dbReference type="InterPro" id="IPR001437">
    <property type="entry name" value="Tscrpt_elong_fac_GreA/B_C"/>
</dbReference>
<evidence type="ECO:0000259" key="11">
    <source>
        <dbReference type="Pfam" id="PF03449"/>
    </source>
</evidence>
<feature type="domain" description="Transcription elongation factor GreA/GreB N-terminal" evidence="11">
    <location>
        <begin position="6"/>
        <end position="75"/>
    </location>
</feature>
<evidence type="ECO:0000256" key="9">
    <source>
        <dbReference type="RuleBase" id="RU000556"/>
    </source>
</evidence>
<reference evidence="13" key="1">
    <citation type="submission" date="2017-09" db="EMBL/GenBank/DDBJ databases">
        <title>Depth-based differentiation of microbial function through sediment-hosted aquifers and enrichment of novel symbionts in the deep terrestrial subsurface.</title>
        <authorList>
            <person name="Probst A.J."/>
            <person name="Ladd B."/>
            <person name="Jarett J.K."/>
            <person name="Geller-Mcgrath D.E."/>
            <person name="Sieber C.M.K."/>
            <person name="Emerson J.B."/>
            <person name="Anantharaman K."/>
            <person name="Thomas B.C."/>
            <person name="Malmstrom R."/>
            <person name="Stieglmeier M."/>
            <person name="Klingl A."/>
            <person name="Woyke T."/>
            <person name="Ryan C.M."/>
            <person name="Banfield J.F."/>
        </authorList>
    </citation>
    <scope>NUCLEOTIDE SEQUENCE [LARGE SCALE GENOMIC DNA]</scope>
</reference>
<dbReference type="PANTHER" id="PTHR30437:SF4">
    <property type="entry name" value="TRANSCRIPTION ELONGATION FACTOR GREA"/>
    <property type="match status" value="1"/>
</dbReference>
<dbReference type="InterPro" id="IPR023459">
    <property type="entry name" value="Tscrpt_elong_fac_GreA/B_fam"/>
</dbReference>
<accession>A0A2M8L4J4</accession>
<dbReference type="Gene3D" id="3.10.50.30">
    <property type="entry name" value="Transcription elongation factor, GreA/GreB, C-terminal domain"/>
    <property type="match status" value="1"/>
</dbReference>
<dbReference type="Pfam" id="PF03449">
    <property type="entry name" value="GreA_GreB_N"/>
    <property type="match status" value="1"/>
</dbReference>
<dbReference type="Gene3D" id="1.10.287.180">
    <property type="entry name" value="Transcription elongation factor, GreA/GreB, N-terminal domain"/>
    <property type="match status" value="1"/>
</dbReference>
<dbReference type="GO" id="GO:0070063">
    <property type="term" value="F:RNA polymerase binding"/>
    <property type="evidence" value="ECO:0007669"/>
    <property type="project" value="InterPro"/>
</dbReference>
<evidence type="ECO:0000313" key="13">
    <source>
        <dbReference type="Proteomes" id="UP000231474"/>
    </source>
</evidence>
<dbReference type="InterPro" id="IPR006359">
    <property type="entry name" value="Tscrpt_elong_fac_GreA"/>
</dbReference>
<evidence type="ECO:0000256" key="7">
    <source>
        <dbReference type="ARBA" id="ARBA00030776"/>
    </source>
</evidence>
<name>A0A2M8L4J4_9BACT</name>
<dbReference type="NCBIfam" id="TIGR01462">
    <property type="entry name" value="greA"/>
    <property type="match status" value="1"/>
</dbReference>
<dbReference type="SUPFAM" id="SSF54534">
    <property type="entry name" value="FKBP-like"/>
    <property type="match status" value="1"/>
</dbReference>
<keyword evidence="12" id="KW-0251">Elongation factor</keyword>
<dbReference type="InterPro" id="IPR028624">
    <property type="entry name" value="Tscrpt_elong_fac_GreA/B"/>
</dbReference>
<dbReference type="EMBL" id="PFEK01000009">
    <property type="protein sequence ID" value="PJE67778.1"/>
    <property type="molecule type" value="Genomic_DNA"/>
</dbReference>
<dbReference type="AlphaFoldDB" id="A0A2M8L4J4"/>
<evidence type="ECO:0000256" key="6">
    <source>
        <dbReference type="ARBA" id="ARBA00024916"/>
    </source>
</evidence>
<evidence type="ECO:0000256" key="5">
    <source>
        <dbReference type="ARBA" id="ARBA00023163"/>
    </source>
</evidence>
<dbReference type="GO" id="GO:0006354">
    <property type="term" value="P:DNA-templated transcription elongation"/>
    <property type="evidence" value="ECO:0007669"/>
    <property type="project" value="TreeGrafter"/>
</dbReference>
<evidence type="ECO:0000256" key="3">
    <source>
        <dbReference type="ARBA" id="ARBA00023015"/>
    </source>
</evidence>
<feature type="domain" description="Transcription elongation factor GreA/GreB C-terminal" evidence="10">
    <location>
        <begin position="84"/>
        <end position="155"/>
    </location>
</feature>
<dbReference type="PANTHER" id="PTHR30437">
    <property type="entry name" value="TRANSCRIPTION ELONGATION FACTOR GREA"/>
    <property type="match status" value="1"/>
</dbReference>
<dbReference type="FunFam" id="1.10.287.180:FF:000001">
    <property type="entry name" value="Transcription elongation factor GreA"/>
    <property type="match status" value="1"/>
</dbReference>
<organism evidence="12 13">
    <name type="scientific">Candidatus Shapirobacteria bacterium CG10_big_fil_rev_8_21_14_0_10_40_9</name>
    <dbReference type="NCBI Taxonomy" id="1974888"/>
    <lineage>
        <taxon>Bacteria</taxon>
        <taxon>Candidatus Shapironibacteriota</taxon>
    </lineage>
</organism>
<keyword evidence="12" id="KW-0648">Protein biosynthesis</keyword>
<evidence type="ECO:0000256" key="8">
    <source>
        <dbReference type="HAMAP-Rule" id="MF_00105"/>
    </source>
</evidence>
<dbReference type="PROSITE" id="PS00830">
    <property type="entry name" value="GREAB_2"/>
    <property type="match status" value="1"/>
</dbReference>
<keyword evidence="4 8" id="KW-0238">DNA-binding</keyword>
<dbReference type="InterPro" id="IPR036805">
    <property type="entry name" value="Tscrpt_elong_fac_GreA/B_N_sf"/>
</dbReference>
<evidence type="ECO:0000256" key="2">
    <source>
        <dbReference type="ARBA" id="ARBA00013729"/>
    </source>
</evidence>
<dbReference type="HAMAP" id="MF_00105">
    <property type="entry name" value="GreA_GreB"/>
    <property type="match status" value="1"/>
</dbReference>
<evidence type="ECO:0000313" key="12">
    <source>
        <dbReference type="EMBL" id="PJE67778.1"/>
    </source>
</evidence>
<comment type="caution">
    <text evidence="12">The sequence shown here is derived from an EMBL/GenBank/DDBJ whole genome shotgun (WGS) entry which is preliminary data.</text>
</comment>
<dbReference type="GO" id="GO:0032784">
    <property type="term" value="P:regulation of DNA-templated transcription elongation"/>
    <property type="evidence" value="ECO:0007669"/>
    <property type="project" value="UniProtKB-UniRule"/>
</dbReference>
<dbReference type="NCBIfam" id="NF001263">
    <property type="entry name" value="PRK00226.1-4"/>
    <property type="match status" value="1"/>
</dbReference>
<gene>
    <name evidence="8" type="primary">greA</name>
    <name evidence="12" type="ORF">COU95_00535</name>
</gene>
<protein>
    <recommendedName>
        <fullName evidence="2 8">Transcription elongation factor GreA</fullName>
    </recommendedName>
    <alternativeName>
        <fullName evidence="7 8">Transcript cleavage factor GreA</fullName>
    </alternativeName>
</protein>
<comment type="similarity">
    <text evidence="1 8 9">Belongs to the GreA/GreB family.</text>
</comment>
<comment type="function">
    <text evidence="6 8 9">Necessary for efficient RNA polymerase transcription elongation past template-encoded arresting sites. The arresting sites in DNA have the property of trapping a certain fraction of elongating RNA polymerases that pass through, resulting in locked ternary complexes. Cleavage of the nascent transcript by cleavage factors such as GreA or GreB allows the resumption of elongation from the new 3'terminus. GreA releases sequences of 2 to 3 nucleotides.</text>
</comment>
<dbReference type="InterPro" id="IPR022691">
    <property type="entry name" value="Tscrpt_elong_fac_GreA/B_N"/>
</dbReference>
<dbReference type="Proteomes" id="UP000231474">
    <property type="component" value="Unassembled WGS sequence"/>
</dbReference>
<dbReference type="GO" id="GO:0003677">
    <property type="term" value="F:DNA binding"/>
    <property type="evidence" value="ECO:0007669"/>
    <property type="project" value="UniProtKB-UniRule"/>
</dbReference>
<dbReference type="InterPro" id="IPR018151">
    <property type="entry name" value="TF_GreA/GreB_CS"/>
</dbReference>
<keyword evidence="3 8" id="KW-0805">Transcription regulation</keyword>
<dbReference type="SUPFAM" id="SSF46557">
    <property type="entry name" value="GreA transcript cleavage protein, N-terminal domain"/>
    <property type="match status" value="1"/>
</dbReference>
<evidence type="ECO:0000259" key="10">
    <source>
        <dbReference type="Pfam" id="PF01272"/>
    </source>
</evidence>
<dbReference type="PIRSF" id="PIRSF006092">
    <property type="entry name" value="GreA_GreB"/>
    <property type="match status" value="1"/>
</dbReference>
<sequence length="155" mass="17239">MDENKVYLTREGLENLKKEFESLTEVRRPTAVERLAATRVVGELVENSDYTQAKQDLSYIDGRISELEQVLAKAELINEDKGGHKQVGLGCRVTVEIHGKKGIFHLVGEWEADPSSQKISHESPLGRALLGKKVGDKVEVEAPVGKLIYTIVEIE</sequence>
<dbReference type="Pfam" id="PF01272">
    <property type="entry name" value="GreA_GreB"/>
    <property type="match status" value="1"/>
</dbReference>
<evidence type="ECO:0000256" key="4">
    <source>
        <dbReference type="ARBA" id="ARBA00023125"/>
    </source>
</evidence>
<proteinExistence type="inferred from homology"/>
<dbReference type="InterPro" id="IPR036953">
    <property type="entry name" value="GreA/GreB_C_sf"/>
</dbReference>